<dbReference type="InterPro" id="IPR003736">
    <property type="entry name" value="PAAI_dom"/>
</dbReference>
<dbReference type="AlphaFoldDB" id="A0A840QZU3"/>
<evidence type="ECO:0000259" key="3">
    <source>
        <dbReference type="Pfam" id="PF03061"/>
    </source>
</evidence>
<dbReference type="InterPro" id="IPR006683">
    <property type="entry name" value="Thioestr_dom"/>
</dbReference>
<feature type="domain" description="Thioesterase" evidence="3">
    <location>
        <begin position="51"/>
        <end position="128"/>
    </location>
</feature>
<protein>
    <submittedName>
        <fullName evidence="4">1,4-dihydroxy-2-naphthoyl-CoA hydrolase</fullName>
        <ecNumber evidence="4">3.1.2.28</ecNumber>
    </submittedName>
</protein>
<keyword evidence="5" id="KW-1185">Reference proteome</keyword>
<comment type="caution">
    <text evidence="4">The sequence shown here is derived from an EMBL/GenBank/DDBJ whole genome shotgun (WGS) entry which is preliminary data.</text>
</comment>
<dbReference type="EC" id="3.1.2.28" evidence="4"/>
<dbReference type="RefSeq" id="WP_184460799.1">
    <property type="nucleotide sequence ID" value="NZ_JACHHW010000001.1"/>
</dbReference>
<proteinExistence type="inferred from homology"/>
<organism evidence="4 5">
    <name type="scientific">Zhongshania antarctica</name>
    <dbReference type="NCBI Taxonomy" id="641702"/>
    <lineage>
        <taxon>Bacteria</taxon>
        <taxon>Pseudomonadati</taxon>
        <taxon>Pseudomonadota</taxon>
        <taxon>Gammaproteobacteria</taxon>
        <taxon>Cellvibrionales</taxon>
        <taxon>Spongiibacteraceae</taxon>
        <taxon>Zhongshania</taxon>
    </lineage>
</organism>
<dbReference type="NCBIfam" id="TIGR00369">
    <property type="entry name" value="unchar_dom_1"/>
    <property type="match status" value="1"/>
</dbReference>
<dbReference type="PANTHER" id="PTHR43240:SF5">
    <property type="entry name" value="1,4-DIHYDROXY-2-NAPHTHOYL-COA THIOESTERASE 1"/>
    <property type="match status" value="1"/>
</dbReference>
<dbReference type="EMBL" id="JACHHW010000001">
    <property type="protein sequence ID" value="MBB5185977.1"/>
    <property type="molecule type" value="Genomic_DNA"/>
</dbReference>
<evidence type="ECO:0000256" key="1">
    <source>
        <dbReference type="ARBA" id="ARBA00008324"/>
    </source>
</evidence>
<dbReference type="InterPro" id="IPR029069">
    <property type="entry name" value="HotDog_dom_sf"/>
</dbReference>
<evidence type="ECO:0000313" key="4">
    <source>
        <dbReference type="EMBL" id="MBB5185977.1"/>
    </source>
</evidence>
<dbReference type="SUPFAM" id="SSF54637">
    <property type="entry name" value="Thioesterase/thiol ester dehydrase-isomerase"/>
    <property type="match status" value="1"/>
</dbReference>
<name>A0A840QZU3_9GAMM</name>
<sequence>MTIWTHTPSIDEANAMSANTIVEVLGITITDIGADSITGTMPVDKRTHQPFGILHGGASVVLAESLGSLAANLACEKGFVCVGLDINANHIRSVRSGVVTGVAKAVHIGRSTQVWEIRIADEADKTVCVSRLTIAVIAAS</sequence>
<accession>A0A840QZU3</accession>
<evidence type="ECO:0000313" key="5">
    <source>
        <dbReference type="Proteomes" id="UP000536640"/>
    </source>
</evidence>
<dbReference type="Gene3D" id="3.10.129.10">
    <property type="entry name" value="Hotdog Thioesterase"/>
    <property type="match status" value="1"/>
</dbReference>
<evidence type="ECO:0000256" key="2">
    <source>
        <dbReference type="ARBA" id="ARBA00022801"/>
    </source>
</evidence>
<keyword evidence="2 4" id="KW-0378">Hydrolase</keyword>
<dbReference type="Pfam" id="PF03061">
    <property type="entry name" value="4HBT"/>
    <property type="match status" value="1"/>
</dbReference>
<dbReference type="GO" id="GO:0005829">
    <property type="term" value="C:cytosol"/>
    <property type="evidence" value="ECO:0007669"/>
    <property type="project" value="TreeGrafter"/>
</dbReference>
<dbReference type="Proteomes" id="UP000536640">
    <property type="component" value="Unassembled WGS sequence"/>
</dbReference>
<dbReference type="PANTHER" id="PTHR43240">
    <property type="entry name" value="1,4-DIHYDROXY-2-NAPHTHOYL-COA THIOESTERASE 1"/>
    <property type="match status" value="1"/>
</dbReference>
<dbReference type="CDD" id="cd03443">
    <property type="entry name" value="PaaI_thioesterase"/>
    <property type="match status" value="1"/>
</dbReference>
<comment type="similarity">
    <text evidence="1">Belongs to the thioesterase PaaI family.</text>
</comment>
<dbReference type="GO" id="GO:0061522">
    <property type="term" value="F:1,4-dihydroxy-2-naphthoyl-CoA thioesterase activity"/>
    <property type="evidence" value="ECO:0007669"/>
    <property type="project" value="UniProtKB-EC"/>
</dbReference>
<reference evidence="4 5" key="1">
    <citation type="submission" date="2020-08" db="EMBL/GenBank/DDBJ databases">
        <title>Genomic Encyclopedia of Type Strains, Phase IV (KMG-IV): sequencing the most valuable type-strain genomes for metagenomic binning, comparative biology and taxonomic classification.</title>
        <authorList>
            <person name="Goeker M."/>
        </authorList>
    </citation>
    <scope>NUCLEOTIDE SEQUENCE [LARGE SCALE GENOMIC DNA]</scope>
    <source>
        <strain evidence="4 5">DSM 25701</strain>
    </source>
</reference>
<gene>
    <name evidence="4" type="ORF">HNQ57_000236</name>
</gene>